<reference evidence="2" key="1">
    <citation type="submission" date="2021-02" db="EMBL/GenBank/DDBJ databases">
        <authorList>
            <person name="Dougan E. K."/>
            <person name="Rhodes N."/>
            <person name="Thang M."/>
            <person name="Chan C."/>
        </authorList>
    </citation>
    <scope>NUCLEOTIDE SEQUENCE</scope>
</reference>
<feature type="region of interest" description="Disordered" evidence="1">
    <location>
        <begin position="1"/>
        <end position="62"/>
    </location>
</feature>
<feature type="region of interest" description="Disordered" evidence="1">
    <location>
        <begin position="109"/>
        <end position="137"/>
    </location>
</feature>
<protein>
    <submittedName>
        <fullName evidence="2">Uncharacterized protein</fullName>
    </submittedName>
</protein>
<evidence type="ECO:0000313" key="3">
    <source>
        <dbReference type="Proteomes" id="UP000626109"/>
    </source>
</evidence>
<feature type="non-terminal residue" evidence="2">
    <location>
        <position position="1"/>
    </location>
</feature>
<organism evidence="2 3">
    <name type="scientific">Polarella glacialis</name>
    <name type="common">Dinoflagellate</name>
    <dbReference type="NCBI Taxonomy" id="89957"/>
    <lineage>
        <taxon>Eukaryota</taxon>
        <taxon>Sar</taxon>
        <taxon>Alveolata</taxon>
        <taxon>Dinophyceae</taxon>
        <taxon>Suessiales</taxon>
        <taxon>Suessiaceae</taxon>
        <taxon>Polarella</taxon>
    </lineage>
</organism>
<evidence type="ECO:0000313" key="2">
    <source>
        <dbReference type="EMBL" id="CAE8669917.1"/>
    </source>
</evidence>
<accession>A0A813J8I1</accession>
<feature type="compositionally biased region" description="Basic and acidic residues" evidence="1">
    <location>
        <begin position="1"/>
        <end position="12"/>
    </location>
</feature>
<gene>
    <name evidence="2" type="ORF">PGLA2088_LOCUS17314</name>
</gene>
<proteinExistence type="predicted"/>
<dbReference type="AlphaFoldDB" id="A0A813J8I1"/>
<sequence length="137" mass="14749">APASDDANKAKAEAPPQSGFRRMQVVEASDSEEEKDKPTPSASSRAVANGSGAQQDPFPDISVEASIAGVTKAKEQGNALFAKGSLEESEKWFSKAIWLAEESGRVAGARAEEHREGHRRRRPLVPADLRSTLHSNR</sequence>
<dbReference type="Proteomes" id="UP000626109">
    <property type="component" value="Unassembled WGS sequence"/>
</dbReference>
<feature type="non-terminal residue" evidence="2">
    <location>
        <position position="137"/>
    </location>
</feature>
<evidence type="ECO:0000256" key="1">
    <source>
        <dbReference type="SAM" id="MobiDB-lite"/>
    </source>
</evidence>
<dbReference type="EMBL" id="CAJNNW010022884">
    <property type="protein sequence ID" value="CAE8669917.1"/>
    <property type="molecule type" value="Genomic_DNA"/>
</dbReference>
<comment type="caution">
    <text evidence="2">The sequence shown here is derived from an EMBL/GenBank/DDBJ whole genome shotgun (WGS) entry which is preliminary data.</text>
</comment>
<name>A0A813J8I1_POLGL</name>
<feature type="compositionally biased region" description="Polar residues" evidence="1">
    <location>
        <begin position="40"/>
        <end position="54"/>
    </location>
</feature>